<dbReference type="EMBL" id="AEXL02000014">
    <property type="protein sequence ID" value="EIJ66964.1"/>
    <property type="molecule type" value="Genomic_DNA"/>
</dbReference>
<comment type="caution">
    <text evidence="2">The sequence shown here is derived from an EMBL/GenBank/DDBJ whole genome shotgun (WGS) entry which is preliminary data.</text>
</comment>
<organism evidence="2 3">
    <name type="scientific">Candidatus Nitrosopumilus salarius BD31</name>
    <dbReference type="NCBI Taxonomy" id="859350"/>
    <lineage>
        <taxon>Archaea</taxon>
        <taxon>Nitrososphaerota</taxon>
        <taxon>Nitrososphaeria</taxon>
        <taxon>Nitrosopumilales</taxon>
        <taxon>Nitrosopumilaceae</taxon>
        <taxon>Nitrosopumilus</taxon>
    </lineage>
</organism>
<accession>I3D5H1</accession>
<name>I3D5H1_9ARCH</name>
<dbReference type="Proteomes" id="UP000003423">
    <property type="component" value="Unassembled WGS sequence"/>
</dbReference>
<proteinExistence type="predicted"/>
<dbReference type="InterPro" id="IPR007374">
    <property type="entry name" value="ASCH_domain"/>
</dbReference>
<evidence type="ECO:0000259" key="1">
    <source>
        <dbReference type="Pfam" id="PF04266"/>
    </source>
</evidence>
<dbReference type="InterPro" id="IPR015947">
    <property type="entry name" value="PUA-like_sf"/>
</dbReference>
<gene>
    <name evidence="2" type="ORF">BD31_I1414</name>
</gene>
<dbReference type="SUPFAM" id="SSF88697">
    <property type="entry name" value="PUA domain-like"/>
    <property type="match status" value="1"/>
</dbReference>
<keyword evidence="3" id="KW-1185">Reference proteome</keyword>
<feature type="domain" description="ASCH" evidence="1">
    <location>
        <begin position="1"/>
        <end position="80"/>
    </location>
</feature>
<sequence>MSQPFADLIILGKKTIELRNWNTNFRGEFLIHSPLKIRVDDCNRLKMNKKFVTGAIIGKAELYDVKKYNSLKEIKSDKKFHLSSKNFQNKTWGFMLKKPKSFRIPIPCKGQLGFFDVEIPKTKNKDIVTDIIDEEYRYQWIGHH</sequence>
<dbReference type="AlphaFoldDB" id="I3D5H1"/>
<dbReference type="Gene3D" id="2.30.130.30">
    <property type="entry name" value="Hypothetical protein"/>
    <property type="match status" value="1"/>
</dbReference>
<evidence type="ECO:0000313" key="2">
    <source>
        <dbReference type="EMBL" id="EIJ66964.1"/>
    </source>
</evidence>
<dbReference type="PATRIC" id="fig|859350.6.peg.65"/>
<reference evidence="2 3" key="1">
    <citation type="journal article" date="2012" name="J. Bacteriol.">
        <title>Genome sequence of "Candidatus Nitrosopumilus salaria" BD31, an ammonia-oxidizing archaeon from the San Francisco Bay estuary.</title>
        <authorList>
            <person name="Mosier A.C."/>
            <person name="Allen E.E."/>
            <person name="Kim M."/>
            <person name="Ferriera S."/>
            <person name="Francis C.A."/>
        </authorList>
    </citation>
    <scope>NUCLEOTIDE SEQUENCE [LARGE SCALE GENOMIC DNA]</scope>
    <source>
        <strain evidence="2 3">BD31</strain>
    </source>
</reference>
<protein>
    <recommendedName>
        <fullName evidence="1">ASCH domain-containing protein</fullName>
    </recommendedName>
</protein>
<dbReference type="Pfam" id="PF04266">
    <property type="entry name" value="ASCH"/>
    <property type="match status" value="1"/>
</dbReference>
<evidence type="ECO:0000313" key="3">
    <source>
        <dbReference type="Proteomes" id="UP000003423"/>
    </source>
</evidence>